<feature type="transmembrane region" description="Helical" evidence="1">
    <location>
        <begin position="12"/>
        <end position="32"/>
    </location>
</feature>
<dbReference type="AlphaFoldDB" id="A0AA42R9F8"/>
<keyword evidence="1" id="KW-1133">Transmembrane helix</keyword>
<organism evidence="2 3">
    <name type="scientific">Aeromonas caviae</name>
    <name type="common">Aeromonas punctata</name>
    <dbReference type="NCBI Taxonomy" id="648"/>
    <lineage>
        <taxon>Bacteria</taxon>
        <taxon>Pseudomonadati</taxon>
        <taxon>Pseudomonadota</taxon>
        <taxon>Gammaproteobacteria</taxon>
        <taxon>Aeromonadales</taxon>
        <taxon>Aeromonadaceae</taxon>
        <taxon>Aeromonas</taxon>
    </lineage>
</organism>
<dbReference type="RefSeq" id="WP_279963622.1">
    <property type="nucleotide sequence ID" value="NZ_JAOCFK010000155.1"/>
</dbReference>
<proteinExistence type="predicted"/>
<name>A0AA42R9F8_AERCA</name>
<accession>A0AA42R9F8</accession>
<gene>
    <name evidence="2" type="ORF">N5I20_12455</name>
</gene>
<evidence type="ECO:0000313" key="3">
    <source>
        <dbReference type="Proteomes" id="UP001161704"/>
    </source>
</evidence>
<keyword evidence="1" id="KW-0472">Membrane</keyword>
<protein>
    <submittedName>
        <fullName evidence="2">Uncharacterized protein</fullName>
    </submittedName>
</protein>
<dbReference type="EMBL" id="JAOCIZ010000046">
    <property type="protein sequence ID" value="MDH1505868.1"/>
    <property type="molecule type" value="Genomic_DNA"/>
</dbReference>
<dbReference type="Proteomes" id="UP001161704">
    <property type="component" value="Unassembled WGS sequence"/>
</dbReference>
<comment type="caution">
    <text evidence="2">The sequence shown here is derived from an EMBL/GenBank/DDBJ whole genome shotgun (WGS) entry which is preliminary data.</text>
</comment>
<sequence length="76" mass="8236">MTTEIAADTRKAASELLFIIALLLFLTAGVVMSLFGSAYIATPFPLALSLFAAFTLRYRKQRVLTAWNAAIIALKG</sequence>
<evidence type="ECO:0000313" key="2">
    <source>
        <dbReference type="EMBL" id="MDH1505868.1"/>
    </source>
</evidence>
<keyword evidence="1" id="KW-0812">Transmembrane</keyword>
<reference evidence="2" key="1">
    <citation type="submission" date="2022-09" db="EMBL/GenBank/DDBJ databases">
        <title>Intensive care unit water sources are persistently colonized with multi-drug resistant bacteria and are the site of extensive horizontal gene transfer of antibiotic resistance genes.</title>
        <authorList>
            <person name="Diorio-Toth L."/>
        </authorList>
    </citation>
    <scope>NUCLEOTIDE SEQUENCE</scope>
    <source>
        <strain evidence="2">GD03710</strain>
    </source>
</reference>
<evidence type="ECO:0000256" key="1">
    <source>
        <dbReference type="SAM" id="Phobius"/>
    </source>
</evidence>
<feature type="transmembrane region" description="Helical" evidence="1">
    <location>
        <begin position="38"/>
        <end position="56"/>
    </location>
</feature>